<dbReference type="EMBL" id="BARS01057008">
    <property type="protein sequence ID" value="GAG47797.1"/>
    <property type="molecule type" value="Genomic_DNA"/>
</dbReference>
<dbReference type="SUPFAM" id="SSF50939">
    <property type="entry name" value="Sialidases"/>
    <property type="match status" value="1"/>
</dbReference>
<evidence type="ECO:0008006" key="2">
    <source>
        <dbReference type="Google" id="ProtNLM"/>
    </source>
</evidence>
<reference evidence="1" key="1">
    <citation type="journal article" date="2014" name="Front. Microbiol.">
        <title>High frequency of phylogenetically diverse reductive dehalogenase-homologous genes in deep subseafloor sedimentary metagenomes.</title>
        <authorList>
            <person name="Kawai M."/>
            <person name="Futagami T."/>
            <person name="Toyoda A."/>
            <person name="Takaki Y."/>
            <person name="Nishi S."/>
            <person name="Hori S."/>
            <person name="Arai W."/>
            <person name="Tsubouchi T."/>
            <person name="Morono Y."/>
            <person name="Uchiyama I."/>
            <person name="Ito T."/>
            <person name="Fujiyama A."/>
            <person name="Inagaki F."/>
            <person name="Takami H."/>
        </authorList>
    </citation>
    <scope>NUCLEOTIDE SEQUENCE</scope>
    <source>
        <strain evidence="1">Expedition CK06-06</strain>
    </source>
</reference>
<name>X0YL95_9ZZZZ</name>
<gene>
    <name evidence="1" type="ORF">S01H1_83756</name>
</gene>
<feature type="non-terminal residue" evidence="1">
    <location>
        <position position="155"/>
    </location>
</feature>
<dbReference type="Gene3D" id="2.120.10.10">
    <property type="match status" value="1"/>
</dbReference>
<organism evidence="1">
    <name type="scientific">marine sediment metagenome</name>
    <dbReference type="NCBI Taxonomy" id="412755"/>
    <lineage>
        <taxon>unclassified sequences</taxon>
        <taxon>metagenomes</taxon>
        <taxon>ecological metagenomes</taxon>
    </lineage>
</organism>
<sequence length="155" mass="17205">TGYLDTLEATHHYCRAGYTPDGTILASYGLHPDIARPADVFVRVDVPGAEYPAYKFRPREAHPDYRWPIDECYCWSADGGRTWSDPTPGIGCSGAAPVGDKALCPKGFVFLVEPGLAVTCLGESDDDGRTWRDRPDVWLHYPSELDLCVNPVNWM</sequence>
<accession>X0YL95</accession>
<dbReference type="InterPro" id="IPR036278">
    <property type="entry name" value="Sialidase_sf"/>
</dbReference>
<feature type="non-terminal residue" evidence="1">
    <location>
        <position position="1"/>
    </location>
</feature>
<evidence type="ECO:0000313" key="1">
    <source>
        <dbReference type="EMBL" id="GAG47797.1"/>
    </source>
</evidence>
<proteinExistence type="predicted"/>
<protein>
    <recommendedName>
        <fullName evidence="2">Sialidase domain-containing protein</fullName>
    </recommendedName>
</protein>
<dbReference type="AlphaFoldDB" id="X0YL95"/>
<comment type="caution">
    <text evidence="1">The sequence shown here is derived from an EMBL/GenBank/DDBJ whole genome shotgun (WGS) entry which is preliminary data.</text>
</comment>
<dbReference type="CDD" id="cd15482">
    <property type="entry name" value="Sialidase_non-viral"/>
    <property type="match status" value="1"/>
</dbReference>